<evidence type="ECO:0000313" key="1">
    <source>
        <dbReference type="EMBL" id="TEB13731.1"/>
    </source>
</evidence>
<accession>A0A4Y7RXU6</accession>
<keyword evidence="2" id="KW-1185">Reference proteome</keyword>
<dbReference type="Proteomes" id="UP000297597">
    <property type="component" value="Unassembled WGS sequence"/>
</dbReference>
<protein>
    <submittedName>
        <fullName evidence="1">Uncharacterized protein</fullName>
    </submittedName>
</protein>
<name>A0A4Y7RXU6_9FIRM</name>
<comment type="caution">
    <text evidence="1">The sequence shown here is derived from an EMBL/GenBank/DDBJ whole genome shotgun (WGS) entry which is preliminary data.</text>
</comment>
<reference evidence="1 2" key="1">
    <citation type="journal article" date="2018" name="Environ. Microbiol.">
        <title>Novel energy conservation strategies and behaviour of Pelotomaculum schinkii driving syntrophic propionate catabolism.</title>
        <authorList>
            <person name="Hidalgo-Ahumada C.A.P."/>
            <person name="Nobu M.K."/>
            <person name="Narihiro T."/>
            <person name="Tamaki H."/>
            <person name="Liu W.T."/>
            <person name="Kamagata Y."/>
            <person name="Stams A.J.M."/>
            <person name="Imachi H."/>
            <person name="Sousa D.Z."/>
        </authorList>
    </citation>
    <scope>NUCLEOTIDE SEQUENCE [LARGE SCALE GENOMIC DNA]</scope>
    <source>
        <strain evidence="1 2">MGP</strain>
    </source>
</reference>
<dbReference type="AlphaFoldDB" id="A0A4Y7RXU6"/>
<evidence type="ECO:0000313" key="2">
    <source>
        <dbReference type="Proteomes" id="UP000297597"/>
    </source>
</evidence>
<sequence>MKLTPEQEKTAESIAEWKDRLVNMGQEAFLHGIIYTPFAFE</sequence>
<organism evidence="1 2">
    <name type="scientific">Pelotomaculum propionicicum</name>
    <dbReference type="NCBI Taxonomy" id="258475"/>
    <lineage>
        <taxon>Bacteria</taxon>
        <taxon>Bacillati</taxon>
        <taxon>Bacillota</taxon>
        <taxon>Clostridia</taxon>
        <taxon>Eubacteriales</taxon>
        <taxon>Desulfotomaculaceae</taxon>
        <taxon>Pelotomaculum</taxon>
    </lineage>
</organism>
<gene>
    <name evidence="1" type="ORF">Pmgp_00138</name>
</gene>
<dbReference type="RefSeq" id="WP_282432850.1">
    <property type="nucleotide sequence ID" value="NZ_QFFZ01000001.1"/>
</dbReference>
<proteinExistence type="predicted"/>
<dbReference type="EMBL" id="QFFZ01000001">
    <property type="protein sequence ID" value="TEB13731.1"/>
    <property type="molecule type" value="Genomic_DNA"/>
</dbReference>